<accession>A0A382JGQ4</accession>
<dbReference type="InterPro" id="IPR001509">
    <property type="entry name" value="Epimerase_deHydtase"/>
</dbReference>
<evidence type="ECO:0000259" key="1">
    <source>
        <dbReference type="Pfam" id="PF01370"/>
    </source>
</evidence>
<name>A0A382JGQ4_9ZZZZ</name>
<dbReference type="InterPro" id="IPR050177">
    <property type="entry name" value="Lipid_A_modif_metabolic_enz"/>
</dbReference>
<sequence length="227" mass="24982">MIVTITGGMGYLGGELVKLLLMDSSIKKINIIDKGLYGISQLSSLFDSKLNVLIKDIRDKSAISSVIAESDVIVHLASLVGAPLVDRKPIEAYETNIEGTKCITDLVDPSQRFIFASTGSSYGKVDGICTEKNTKISPLSSYGRHKAEGEAIVRDKNGISLRFATVYGLSFRTRDDLYIHSMIQKALIDRSVVLYQGDASRTFMHVNDAARAVRHFINISDLPYDIF</sequence>
<proteinExistence type="predicted"/>
<dbReference type="EMBL" id="UINC01073743">
    <property type="protein sequence ID" value="SVC10357.1"/>
    <property type="molecule type" value="Genomic_DNA"/>
</dbReference>
<dbReference type="PANTHER" id="PTHR43245:SF23">
    <property type="entry name" value="NAD(P)-BINDING DOMAIN-CONTAINING PROTEIN"/>
    <property type="match status" value="1"/>
</dbReference>
<feature type="non-terminal residue" evidence="2">
    <location>
        <position position="227"/>
    </location>
</feature>
<dbReference type="CDD" id="cd08946">
    <property type="entry name" value="SDR_e"/>
    <property type="match status" value="1"/>
</dbReference>
<dbReference type="Gene3D" id="3.40.50.720">
    <property type="entry name" value="NAD(P)-binding Rossmann-like Domain"/>
    <property type="match status" value="1"/>
</dbReference>
<reference evidence="2" key="1">
    <citation type="submission" date="2018-05" db="EMBL/GenBank/DDBJ databases">
        <authorList>
            <person name="Lanie J.A."/>
            <person name="Ng W.-L."/>
            <person name="Kazmierczak K.M."/>
            <person name="Andrzejewski T.M."/>
            <person name="Davidsen T.M."/>
            <person name="Wayne K.J."/>
            <person name="Tettelin H."/>
            <person name="Glass J.I."/>
            <person name="Rusch D."/>
            <person name="Podicherti R."/>
            <person name="Tsui H.-C.T."/>
            <person name="Winkler M.E."/>
        </authorList>
    </citation>
    <scope>NUCLEOTIDE SEQUENCE</scope>
</reference>
<feature type="domain" description="NAD-dependent epimerase/dehydratase" evidence="1">
    <location>
        <begin position="3"/>
        <end position="217"/>
    </location>
</feature>
<organism evidence="2">
    <name type="scientific">marine metagenome</name>
    <dbReference type="NCBI Taxonomy" id="408172"/>
    <lineage>
        <taxon>unclassified sequences</taxon>
        <taxon>metagenomes</taxon>
        <taxon>ecological metagenomes</taxon>
    </lineage>
</organism>
<dbReference type="InterPro" id="IPR036291">
    <property type="entry name" value="NAD(P)-bd_dom_sf"/>
</dbReference>
<gene>
    <name evidence="2" type="ORF">METZ01_LOCUS263211</name>
</gene>
<dbReference type="AlphaFoldDB" id="A0A382JGQ4"/>
<evidence type="ECO:0000313" key="2">
    <source>
        <dbReference type="EMBL" id="SVC10357.1"/>
    </source>
</evidence>
<protein>
    <recommendedName>
        <fullName evidence="1">NAD-dependent epimerase/dehydratase domain-containing protein</fullName>
    </recommendedName>
</protein>
<dbReference type="PANTHER" id="PTHR43245">
    <property type="entry name" value="BIFUNCTIONAL POLYMYXIN RESISTANCE PROTEIN ARNA"/>
    <property type="match status" value="1"/>
</dbReference>
<dbReference type="SUPFAM" id="SSF51735">
    <property type="entry name" value="NAD(P)-binding Rossmann-fold domains"/>
    <property type="match status" value="1"/>
</dbReference>
<dbReference type="Pfam" id="PF01370">
    <property type="entry name" value="Epimerase"/>
    <property type="match status" value="1"/>
</dbReference>